<organism evidence="1 2">
    <name type="scientific">Plasmodium falciparum (isolate Dd2)</name>
    <dbReference type="NCBI Taxonomy" id="57267"/>
    <lineage>
        <taxon>Eukaryota</taxon>
        <taxon>Sar</taxon>
        <taxon>Alveolata</taxon>
        <taxon>Apicomplexa</taxon>
        <taxon>Aconoidasida</taxon>
        <taxon>Haemosporida</taxon>
        <taxon>Plasmodiidae</taxon>
        <taxon>Plasmodium</taxon>
        <taxon>Plasmodium (Laverania)</taxon>
    </lineage>
</organism>
<sequence>IEYTEKEQSIFNVLNNEDIIKAFTKKISKSRLSSEIVKIFSAKSYMVLYL</sequence>
<proteinExistence type="predicted"/>
<dbReference type="EMBL" id="GG703377">
    <property type="protein sequence ID" value="KOB89808.1"/>
    <property type="molecule type" value="Genomic_DNA"/>
</dbReference>
<dbReference type="AlphaFoldDB" id="A0A0L7MAI5"/>
<protein>
    <submittedName>
        <fullName evidence="1">Uncharacterized protein</fullName>
    </submittedName>
</protein>
<reference evidence="2" key="1">
    <citation type="submission" date="2006-09" db="EMBL/GenBank/DDBJ databases">
        <title>Annotation of Plasmodium falciparum Dd2.</title>
        <authorList>
            <consortium name="The Broad Institute Genome Sequencing Platform"/>
            <person name="Volkman S.K."/>
            <person name="Neafsey D.E."/>
            <person name="Dash A.P."/>
            <person name="Chitnis C.E."/>
            <person name="Hartl D.L."/>
            <person name="Young S.K."/>
            <person name="Zeng Q."/>
            <person name="Koehrsen M."/>
            <person name="Alvarado L."/>
            <person name="Berlin A."/>
            <person name="Borenstein D."/>
            <person name="Chapman S.B."/>
            <person name="Chen Z."/>
            <person name="Engels R."/>
            <person name="Freedman E."/>
            <person name="Gellesch M."/>
            <person name="Goldberg J."/>
            <person name="Griggs A."/>
            <person name="Gujja S."/>
            <person name="Heilman E.R."/>
            <person name="Heiman D.I."/>
            <person name="Howarth C."/>
            <person name="Jen D."/>
            <person name="Larson L."/>
            <person name="Mehta T."/>
            <person name="Neiman D."/>
            <person name="Park D."/>
            <person name="Pearson M."/>
            <person name="Roberts A."/>
            <person name="Saif S."/>
            <person name="Shea T."/>
            <person name="Shenoy N."/>
            <person name="Sisk P."/>
            <person name="Stolte C."/>
            <person name="Sykes S."/>
            <person name="Walk T."/>
            <person name="White J."/>
            <person name="Yandava C."/>
            <person name="Haas B."/>
            <person name="Henn M.R."/>
            <person name="Nusbaum C."/>
            <person name="Birren B."/>
        </authorList>
    </citation>
    <scope>NUCLEOTIDE SEQUENCE [LARGE SCALE GENOMIC DNA]</scope>
</reference>
<name>A0A0L7MAI5_PLAF4</name>
<evidence type="ECO:0000313" key="1">
    <source>
        <dbReference type="EMBL" id="KOB89808.1"/>
    </source>
</evidence>
<feature type="non-terminal residue" evidence="1">
    <location>
        <position position="1"/>
    </location>
</feature>
<evidence type="ECO:0000313" key="2">
    <source>
        <dbReference type="Proteomes" id="UP000054282"/>
    </source>
</evidence>
<dbReference type="Proteomes" id="UP000054282">
    <property type="component" value="Unassembled WGS sequence"/>
</dbReference>
<accession>A0A0L7MAI5</accession>
<gene>
    <name evidence="1" type="ORF">PFDG_05362</name>
</gene>
<reference evidence="2" key="2">
    <citation type="submission" date="2006-09" db="EMBL/GenBank/DDBJ databases">
        <title>The genome sequence of Plasmodium falciparum Dd2.</title>
        <authorList>
            <consortium name="The Broad Institute Genome Sequencing Platform"/>
            <person name="Birren B."/>
            <person name="Lander E."/>
            <person name="Galagan J."/>
            <person name="Nusbaum C."/>
            <person name="Devon K."/>
            <person name="Henn M."/>
            <person name="Jaffe D."/>
            <person name="Butler J."/>
            <person name="Alvarez P."/>
            <person name="Gnerre S."/>
            <person name="Grabherr M."/>
            <person name="Kleber M."/>
            <person name="Mauceli E."/>
            <person name="Brockman W."/>
            <person name="MacCallum I.A."/>
            <person name="Rounsley S."/>
            <person name="Young S."/>
            <person name="LaButti K."/>
            <person name="Pushparaj V."/>
            <person name="DeCaprio D."/>
            <person name="Crawford M."/>
            <person name="Koehrsen M."/>
            <person name="Engels R."/>
            <person name="Montgomery P."/>
            <person name="Pearson M."/>
            <person name="Howarth C."/>
            <person name="Larson L."/>
            <person name="Luoma S."/>
            <person name="White J."/>
            <person name="Kodira C."/>
            <person name="Zeng Q."/>
            <person name="O'Leary S."/>
            <person name="Yandava C."/>
            <person name="Alvarado L."/>
            <person name="Wirth D."/>
            <person name="Volkman S."/>
            <person name="Hartl D."/>
        </authorList>
    </citation>
    <scope>NUCLEOTIDE SEQUENCE [LARGE SCALE GENOMIC DNA]</scope>
</reference>
<dbReference type="KEGG" id="pfd:PFDG_05362"/>